<protein>
    <submittedName>
        <fullName evidence="1">Uncharacterized protein</fullName>
    </submittedName>
</protein>
<reference evidence="1 2" key="1">
    <citation type="journal article" date="2016" name="Nat. Commun.">
        <title>Extremotolerant tardigrade genome and improved radiotolerance of human cultured cells by tardigrade-unique protein.</title>
        <authorList>
            <person name="Hashimoto T."/>
            <person name="Horikawa D.D."/>
            <person name="Saito Y."/>
            <person name="Kuwahara H."/>
            <person name="Kozuka-Hata H."/>
            <person name="Shin-I T."/>
            <person name="Minakuchi Y."/>
            <person name="Ohishi K."/>
            <person name="Motoyama A."/>
            <person name="Aizu T."/>
            <person name="Enomoto A."/>
            <person name="Kondo K."/>
            <person name="Tanaka S."/>
            <person name="Hara Y."/>
            <person name="Koshikawa S."/>
            <person name="Sagara H."/>
            <person name="Miura T."/>
            <person name="Yokobori S."/>
            <person name="Miyagawa K."/>
            <person name="Suzuki Y."/>
            <person name="Kubo T."/>
            <person name="Oyama M."/>
            <person name="Kohara Y."/>
            <person name="Fujiyama A."/>
            <person name="Arakawa K."/>
            <person name="Katayama T."/>
            <person name="Toyoda A."/>
            <person name="Kunieda T."/>
        </authorList>
    </citation>
    <scope>NUCLEOTIDE SEQUENCE [LARGE SCALE GENOMIC DNA]</scope>
    <source>
        <strain evidence="1 2">YOKOZUNA-1</strain>
    </source>
</reference>
<proteinExistence type="predicted"/>
<evidence type="ECO:0000313" key="1">
    <source>
        <dbReference type="EMBL" id="GAU90976.1"/>
    </source>
</evidence>
<sequence>MFGKCIVWIAVEGITILTDKDTPDVGNKSEQMCETGMKALQQQVRRSVAAMSVEWTLLLAPEAVTTDPVSSIQASSGMKPGLMLWWIAWIMESIIPRTHLYDYADRSKGSLSPFMDPEMNHLLPTSRSSCIPTMTYHIS</sequence>
<keyword evidence="2" id="KW-1185">Reference proteome</keyword>
<accession>A0A1D1UMM8</accession>
<dbReference type="EMBL" id="BDGG01000001">
    <property type="protein sequence ID" value="GAU90976.1"/>
    <property type="molecule type" value="Genomic_DNA"/>
</dbReference>
<evidence type="ECO:0000313" key="2">
    <source>
        <dbReference type="Proteomes" id="UP000186922"/>
    </source>
</evidence>
<name>A0A1D1UMM8_RAMVA</name>
<dbReference type="AlphaFoldDB" id="A0A1D1UMM8"/>
<comment type="caution">
    <text evidence="1">The sequence shown here is derived from an EMBL/GenBank/DDBJ whole genome shotgun (WGS) entry which is preliminary data.</text>
</comment>
<dbReference type="Proteomes" id="UP000186922">
    <property type="component" value="Unassembled WGS sequence"/>
</dbReference>
<organism evidence="1 2">
    <name type="scientific">Ramazzottius varieornatus</name>
    <name type="common">Water bear</name>
    <name type="synonym">Tardigrade</name>
    <dbReference type="NCBI Taxonomy" id="947166"/>
    <lineage>
        <taxon>Eukaryota</taxon>
        <taxon>Metazoa</taxon>
        <taxon>Ecdysozoa</taxon>
        <taxon>Tardigrada</taxon>
        <taxon>Eutardigrada</taxon>
        <taxon>Parachela</taxon>
        <taxon>Hypsibioidea</taxon>
        <taxon>Ramazzottiidae</taxon>
        <taxon>Ramazzottius</taxon>
    </lineage>
</organism>
<gene>
    <name evidence="1" type="primary">RvY_03319</name>
    <name evidence="1" type="synonym">RvY_03319.1</name>
    <name evidence="1" type="ORF">RvY_03319-1</name>
</gene>